<dbReference type="EMBL" id="JAMDGY010000043">
    <property type="protein sequence ID" value="MDD0991881.1"/>
    <property type="molecule type" value="Genomic_DNA"/>
</dbReference>
<dbReference type="Proteomes" id="UP001148203">
    <property type="component" value="Unassembled WGS sequence"/>
</dbReference>
<proteinExistence type="predicted"/>
<organism evidence="2 3">
    <name type="scientific">Pseudomonas fontis</name>
    <dbReference type="NCBI Taxonomy" id="2942633"/>
    <lineage>
        <taxon>Bacteria</taxon>
        <taxon>Pseudomonadati</taxon>
        <taxon>Pseudomonadota</taxon>
        <taxon>Gammaproteobacteria</taxon>
        <taxon>Pseudomonadales</taxon>
        <taxon>Pseudomonadaceae</taxon>
        <taxon>Pseudomonas</taxon>
    </lineage>
</organism>
<comment type="caution">
    <text evidence="2">The sequence shown here is derived from an EMBL/GenBank/DDBJ whole genome shotgun (WGS) entry which is preliminary data.</text>
</comment>
<keyword evidence="3" id="KW-1185">Reference proteome</keyword>
<dbReference type="InterPro" id="IPR000209">
    <property type="entry name" value="Peptidase_S8/S53_dom"/>
</dbReference>
<dbReference type="InterPro" id="IPR036852">
    <property type="entry name" value="Peptidase_S8/S53_dom_sf"/>
</dbReference>
<accession>A0ABT5NUR1</accession>
<dbReference type="SUPFAM" id="SSF52743">
    <property type="entry name" value="Subtilisin-like"/>
    <property type="match status" value="1"/>
</dbReference>
<protein>
    <submittedName>
        <fullName evidence="2">S8 family serine peptidase</fullName>
    </submittedName>
</protein>
<dbReference type="RefSeq" id="WP_273910716.1">
    <property type="nucleotide sequence ID" value="NZ_JAMDGX010000032.1"/>
</dbReference>
<gene>
    <name evidence="2" type="ORF">M5G11_15165</name>
</gene>
<sequence>MAPAFDGYLLESGVGSFEVMSKRIKSARSIVTKVDISRVESVELFDVGEILRGKGVEELWGDLNERSARQFSFWFLPFAHRDSRESVVRDFEKICKKKGVSLGDKEFSNVFRQDSEVVDVSIEIDPAFVSIFENYIETGVGAFCAEISSLETLKEIAASSTTYRIEPVFGISSNSALPGNGPEPSLGGVNPEGLPIVVVIDGGRTALSYAPFEYWAAPPLVDSHSANGIHGNQVTSLVCNGFSWNNKLSLPSLNCRFVTAQAIAKSGTPKQPTQSQFLNYLRGIAKETSSYAKVWNLSFNELMPSVNSSEISYLGHEINKIAREFNILPVISIGNISGENKSRLCAPADCEGSLTVSGRTAGLFGTPDKACPISLKGPAAAGMKKPDVSWFSKLRMIGGVVNTGTSYSAPLISSLAAHTFASLKAPTPDLVRALLINDAELDGHCPELGWGTPWAKDTMPWACKEGTVTLAWVSKLKAGSAYYWNELPIPPEMISDGKLVGRISLTAILKPIVSELGGVNYFSTRLQVALQARDLKGKIGNLLGTMQEAKIKESDARKDLAKWSSIRRHAKPFNGKSVQKGSMRLHARIFARDLYQYGLNDHHGLPEQEVAFVLTFQSPNGEPGIYNSMINELSGYVENATNIDLGVEVDNR</sequence>
<name>A0ABT5NUR1_9PSED</name>
<evidence type="ECO:0000313" key="2">
    <source>
        <dbReference type="EMBL" id="MDD0991881.1"/>
    </source>
</evidence>
<reference evidence="2 3" key="1">
    <citation type="submission" date="2022-05" db="EMBL/GenBank/DDBJ databases">
        <title>Novel Pseudomonas spp. Isolated from a Rainbow Trout Aquaculture Facility.</title>
        <authorList>
            <person name="Testerman T."/>
            <person name="Graf J."/>
        </authorList>
    </citation>
    <scope>NUCLEOTIDE SEQUENCE [LARGE SCALE GENOMIC DNA]</scope>
    <source>
        <strain evidence="2 3">ID681</strain>
    </source>
</reference>
<evidence type="ECO:0000259" key="1">
    <source>
        <dbReference type="Pfam" id="PF00082"/>
    </source>
</evidence>
<feature type="domain" description="Peptidase S8/S53" evidence="1">
    <location>
        <begin position="222"/>
        <end position="450"/>
    </location>
</feature>
<evidence type="ECO:0000313" key="3">
    <source>
        <dbReference type="Proteomes" id="UP001148203"/>
    </source>
</evidence>
<dbReference type="Pfam" id="PF00082">
    <property type="entry name" value="Peptidase_S8"/>
    <property type="match status" value="1"/>
</dbReference>
<dbReference type="Gene3D" id="3.40.50.200">
    <property type="entry name" value="Peptidase S8/S53 domain"/>
    <property type="match status" value="1"/>
</dbReference>